<keyword evidence="6" id="KW-0175">Coiled coil</keyword>
<evidence type="ECO:0000256" key="3">
    <source>
        <dbReference type="ARBA" id="ARBA00022840"/>
    </source>
</evidence>
<organism evidence="10 11">
    <name type="scientific">Sphagnum troendelagicum</name>
    <dbReference type="NCBI Taxonomy" id="128251"/>
    <lineage>
        <taxon>Eukaryota</taxon>
        <taxon>Viridiplantae</taxon>
        <taxon>Streptophyta</taxon>
        <taxon>Embryophyta</taxon>
        <taxon>Bryophyta</taxon>
        <taxon>Sphagnophytina</taxon>
        <taxon>Sphagnopsida</taxon>
        <taxon>Sphagnales</taxon>
        <taxon>Sphagnaceae</taxon>
        <taxon>Sphagnum</taxon>
    </lineage>
</organism>
<dbReference type="PROSITE" id="PS51194">
    <property type="entry name" value="HELICASE_CTER"/>
    <property type="match status" value="1"/>
</dbReference>
<dbReference type="PANTHER" id="PTHR24031">
    <property type="entry name" value="RNA HELICASE"/>
    <property type="match status" value="1"/>
</dbReference>
<keyword evidence="4 5" id="KW-0694">RNA-binding</keyword>
<comment type="similarity">
    <text evidence="5">Belongs to the DEAD box helicase family.</text>
</comment>
<dbReference type="EC" id="3.6.4.13" evidence="5"/>
<evidence type="ECO:0000256" key="1">
    <source>
        <dbReference type="ARBA" id="ARBA00022741"/>
    </source>
</evidence>
<dbReference type="InterPro" id="IPR014001">
    <property type="entry name" value="Helicase_ATP-bd"/>
</dbReference>
<protein>
    <recommendedName>
        <fullName evidence="5">ATP-dependent RNA helicase</fullName>
        <ecNumber evidence="5">3.6.4.13</ecNumber>
    </recommendedName>
</protein>
<keyword evidence="1 5" id="KW-0547">Nucleotide-binding</keyword>
<keyword evidence="2 5" id="KW-0378">Hydrolase</keyword>
<dbReference type="Gene3D" id="3.40.50.300">
    <property type="entry name" value="P-loop containing nucleotide triphosphate hydrolases"/>
    <property type="match status" value="2"/>
</dbReference>
<dbReference type="PROSITE" id="PS51192">
    <property type="entry name" value="HELICASE_ATP_BIND_1"/>
    <property type="match status" value="1"/>
</dbReference>
<dbReference type="InterPro" id="IPR001650">
    <property type="entry name" value="Helicase_C-like"/>
</dbReference>
<dbReference type="SUPFAM" id="SSF52540">
    <property type="entry name" value="P-loop containing nucleoside triphosphate hydrolases"/>
    <property type="match status" value="1"/>
</dbReference>
<evidence type="ECO:0000256" key="6">
    <source>
        <dbReference type="SAM" id="Coils"/>
    </source>
</evidence>
<evidence type="ECO:0000313" key="11">
    <source>
        <dbReference type="Proteomes" id="UP001497512"/>
    </source>
</evidence>
<keyword evidence="3 5" id="KW-0067">ATP-binding</keyword>
<evidence type="ECO:0000259" key="9">
    <source>
        <dbReference type="PROSITE" id="PS51194"/>
    </source>
</evidence>
<reference evidence="10" key="1">
    <citation type="submission" date="2024-02" db="EMBL/GenBank/DDBJ databases">
        <authorList>
            <consortium name="ELIXIR-Norway"/>
            <consortium name="Elixir Norway"/>
        </authorList>
    </citation>
    <scope>NUCLEOTIDE SEQUENCE</scope>
</reference>
<dbReference type="Pfam" id="PF00271">
    <property type="entry name" value="Helicase_C"/>
    <property type="match status" value="1"/>
</dbReference>
<dbReference type="InterPro" id="IPR027417">
    <property type="entry name" value="P-loop_NTPase"/>
</dbReference>
<dbReference type="EMBL" id="OZ019906">
    <property type="protein sequence ID" value="CAK9204738.1"/>
    <property type="molecule type" value="Genomic_DNA"/>
</dbReference>
<feature type="domain" description="Helicase ATP-binding" evidence="8">
    <location>
        <begin position="344"/>
        <end position="527"/>
    </location>
</feature>
<comment type="domain">
    <text evidence="5">The Q motif is unique to and characteristic of the DEAD box family of RNA helicases and controls ATP binding and hydrolysis.</text>
</comment>
<name>A0ABP0TTX1_9BRYO</name>
<dbReference type="SMART" id="SM00490">
    <property type="entry name" value="HELICc"/>
    <property type="match status" value="1"/>
</dbReference>
<accession>A0ABP0TTX1</accession>
<dbReference type="InterPro" id="IPR011545">
    <property type="entry name" value="DEAD/DEAH_box_helicase_dom"/>
</dbReference>
<evidence type="ECO:0000256" key="5">
    <source>
        <dbReference type="RuleBase" id="RU365068"/>
    </source>
</evidence>
<keyword evidence="11" id="KW-1185">Reference proteome</keyword>
<sequence>MAGAGIVRGAMAGPVGQQASSCVVAVRPSGQLGRFFLSRVSRVCLRRSARINVVSSPFQSGTSLGLTIRPPALELGSVEKRAVDGVRMMGGGPRTFPGGVTKWQWKRMQEKKAKQEEKARLAREKQLYNERRREEMMTASPFLEKPWQRAIPGSISPFPPMSADSRVRALADRFQKNRSEDLWTEEDGAVASSPKEPRPTARFLARASIHSNAFVERSEQQPSLKYAKSSGAGAVKRRVPPYADFMESNGASGAEGSLLLQHRKQKQSPETSEKEDAVVTEKPAALSHLSQTRNESEALEALIDLRVFCVGGRFDKFNISPLSLKAIHEVMGFKTMTVVQDATLPVILKGQDVLAKAKTGTGKTIAFLLPAMETILKTQGSQSFVGRSPINVVVICPTRELASQAAKEATMLMTFQKGLGVQLVIGGTNMNSETKRLDKQLCQLLVGTPGRLLDHIQSNPDVRRQLQHVKVLVLDEADQLLDMGFRKSLDGIIKVLPQQRQTLLFSATIPDQVFVMSQIALKKDHVFIDTVGEEDEETHAKVKQEYLIVPLEKQLSTLYALLTEHASQDPKFKVLVFCTTARVTALMAELYKKLGLNTLEIHSRKSQVFRTRVSDEFRKSRGGVIMFTSDVSARGIDYPDVTLVVQVGTPAGREQYIHRLGRTGRAGKEGLGLLLLMPWEEVFLQSLKDISITPAPPIDVPVALADKLNKSLRAVSDDTKDKAYQAWLGYYNSCTVLKWEKSTLVKRANLFSASLGLDEPPTLLKRTIAMMGLKNVPGLLSA</sequence>
<evidence type="ECO:0000256" key="4">
    <source>
        <dbReference type="ARBA" id="ARBA00022884"/>
    </source>
</evidence>
<gene>
    <name evidence="10" type="ORF">CSSPTR1EN2_LOCUS7536</name>
</gene>
<evidence type="ECO:0000313" key="10">
    <source>
        <dbReference type="EMBL" id="CAK9204738.1"/>
    </source>
</evidence>
<feature type="region of interest" description="Disordered" evidence="7">
    <location>
        <begin position="179"/>
        <end position="199"/>
    </location>
</feature>
<keyword evidence="5" id="KW-0347">Helicase</keyword>
<dbReference type="CDD" id="cd18787">
    <property type="entry name" value="SF2_C_DEAD"/>
    <property type="match status" value="1"/>
</dbReference>
<evidence type="ECO:0000256" key="2">
    <source>
        <dbReference type="ARBA" id="ARBA00022801"/>
    </source>
</evidence>
<dbReference type="Pfam" id="PF00270">
    <property type="entry name" value="DEAD"/>
    <property type="match status" value="1"/>
</dbReference>
<comment type="function">
    <text evidence="5">RNA helicase.</text>
</comment>
<comment type="catalytic activity">
    <reaction evidence="5">
        <text>ATP + H2O = ADP + phosphate + H(+)</text>
        <dbReference type="Rhea" id="RHEA:13065"/>
        <dbReference type="ChEBI" id="CHEBI:15377"/>
        <dbReference type="ChEBI" id="CHEBI:15378"/>
        <dbReference type="ChEBI" id="CHEBI:30616"/>
        <dbReference type="ChEBI" id="CHEBI:43474"/>
        <dbReference type="ChEBI" id="CHEBI:456216"/>
        <dbReference type="EC" id="3.6.4.13"/>
    </reaction>
</comment>
<evidence type="ECO:0000259" key="8">
    <source>
        <dbReference type="PROSITE" id="PS51192"/>
    </source>
</evidence>
<dbReference type="Proteomes" id="UP001497512">
    <property type="component" value="Chromosome 14"/>
</dbReference>
<feature type="coiled-coil region" evidence="6">
    <location>
        <begin position="105"/>
        <end position="134"/>
    </location>
</feature>
<dbReference type="SMART" id="SM00487">
    <property type="entry name" value="DEXDc"/>
    <property type="match status" value="1"/>
</dbReference>
<evidence type="ECO:0000256" key="7">
    <source>
        <dbReference type="SAM" id="MobiDB-lite"/>
    </source>
</evidence>
<proteinExistence type="inferred from homology"/>
<feature type="domain" description="Helicase C-terminal" evidence="9">
    <location>
        <begin position="554"/>
        <end position="716"/>
    </location>
</feature>